<dbReference type="EMBL" id="SMKL01000034">
    <property type="protein sequence ID" value="TDC50116.1"/>
    <property type="molecule type" value="Genomic_DNA"/>
</dbReference>
<proteinExistence type="predicted"/>
<evidence type="ECO:0000313" key="3">
    <source>
        <dbReference type="Proteomes" id="UP000295621"/>
    </source>
</evidence>
<dbReference type="Proteomes" id="UP000295621">
    <property type="component" value="Unassembled WGS sequence"/>
</dbReference>
<reference evidence="2 3" key="1">
    <citation type="submission" date="2019-02" db="EMBL/GenBank/DDBJ databases">
        <title>Draft genome sequences of novel Actinobacteria.</title>
        <authorList>
            <person name="Sahin N."/>
            <person name="Ay H."/>
            <person name="Saygin H."/>
        </authorList>
    </citation>
    <scope>NUCLEOTIDE SEQUENCE [LARGE SCALE GENOMIC DNA]</scope>
    <source>
        <strain evidence="2 3">KC603</strain>
    </source>
</reference>
<feature type="transmembrane region" description="Helical" evidence="1">
    <location>
        <begin position="20"/>
        <end position="40"/>
    </location>
</feature>
<name>A0A4R4RL53_9ACTN</name>
<protein>
    <submittedName>
        <fullName evidence="2">DUF2567 domain-containing protein</fullName>
    </submittedName>
</protein>
<sequence length="175" mass="18607">MTTRAERLGHTAQSPARVVVQIAVASVVAGLLMGVLWWLLSTDVRCVVVDGELVRRNCESREFFDRDAVFTLLGAGFGLVLGTGFTVWHRRTPVTTLVALAAFGVVGSLVARFAGGLLGPGDDVSGLADGTDRMYPLLLDADAALLVWSMVAVVVAAVIALFREDQTPWSPGQQP</sequence>
<gene>
    <name evidence="2" type="ORF">E1212_16200</name>
</gene>
<accession>A0A4R4RL53</accession>
<keyword evidence="3" id="KW-1185">Reference proteome</keyword>
<keyword evidence="1" id="KW-1133">Transmembrane helix</keyword>
<feature type="transmembrane region" description="Helical" evidence="1">
    <location>
        <begin position="143"/>
        <end position="162"/>
    </location>
</feature>
<keyword evidence="1" id="KW-0812">Transmembrane</keyword>
<comment type="caution">
    <text evidence="2">The sequence shown here is derived from an EMBL/GenBank/DDBJ whole genome shotgun (WGS) entry which is preliminary data.</text>
</comment>
<feature type="transmembrane region" description="Helical" evidence="1">
    <location>
        <begin position="95"/>
        <end position="115"/>
    </location>
</feature>
<keyword evidence="1" id="KW-0472">Membrane</keyword>
<dbReference type="AlphaFoldDB" id="A0A4R4RL53"/>
<organism evidence="2 3">
    <name type="scientific">Jiangella ureilytica</name>
    <dbReference type="NCBI Taxonomy" id="2530374"/>
    <lineage>
        <taxon>Bacteria</taxon>
        <taxon>Bacillati</taxon>
        <taxon>Actinomycetota</taxon>
        <taxon>Actinomycetes</taxon>
        <taxon>Jiangellales</taxon>
        <taxon>Jiangellaceae</taxon>
        <taxon>Jiangella</taxon>
    </lineage>
</organism>
<feature type="transmembrane region" description="Helical" evidence="1">
    <location>
        <begin position="69"/>
        <end position="88"/>
    </location>
</feature>
<evidence type="ECO:0000313" key="2">
    <source>
        <dbReference type="EMBL" id="TDC50116.1"/>
    </source>
</evidence>
<dbReference type="OrthoDB" id="5190193at2"/>
<dbReference type="RefSeq" id="WP_131984252.1">
    <property type="nucleotide sequence ID" value="NZ_SMKL01000034.1"/>
</dbReference>
<evidence type="ECO:0000256" key="1">
    <source>
        <dbReference type="SAM" id="Phobius"/>
    </source>
</evidence>